<dbReference type="PANTHER" id="PTHR11439">
    <property type="entry name" value="GAG-POL-RELATED RETROTRANSPOSON"/>
    <property type="match status" value="1"/>
</dbReference>
<sequence length="232" mass="26469">MALVAHFDFELHEIDVEMAFLNDDLEEEIYMKQPKGFSSNDDMEEASYVITIKIHRERSRGILGLSQDTYINKVLERFNMKYFSPSIALIMKSDKLNLSQCLKNDFEWEHMKIIPYASVVGSLMYAQIDDLEVIAYSNSNYAGYVDSPKSTSSYICMLASGVVSWRSAKKTLAATSIMEAEFISCFEATSHGVWLKSFISKLRVVDSISKLLKLYYDDSVVVFMVKNNKSES</sequence>
<dbReference type="PANTHER" id="PTHR11439:SF467">
    <property type="entry name" value="INTEGRASE CATALYTIC DOMAIN-CONTAINING PROTEIN"/>
    <property type="match status" value="1"/>
</dbReference>
<proteinExistence type="predicted"/>
<evidence type="ECO:0000313" key="2">
    <source>
        <dbReference type="EMBL" id="RDX64092.1"/>
    </source>
</evidence>
<feature type="domain" description="Reverse transcriptase Ty1/copia-type" evidence="1">
    <location>
        <begin position="2"/>
        <end position="44"/>
    </location>
</feature>
<comment type="caution">
    <text evidence="2">The sequence shown here is derived from an EMBL/GenBank/DDBJ whole genome shotgun (WGS) entry which is preliminary data.</text>
</comment>
<evidence type="ECO:0000259" key="1">
    <source>
        <dbReference type="Pfam" id="PF07727"/>
    </source>
</evidence>
<dbReference type="Proteomes" id="UP000257109">
    <property type="component" value="Unassembled WGS sequence"/>
</dbReference>
<gene>
    <name evidence="2" type="ORF">CR513_57389</name>
</gene>
<accession>A0A371EDI3</accession>
<dbReference type="InterPro" id="IPR013103">
    <property type="entry name" value="RVT_2"/>
</dbReference>
<organism evidence="2 3">
    <name type="scientific">Mucuna pruriens</name>
    <name type="common">Velvet bean</name>
    <name type="synonym">Dolichos pruriens</name>
    <dbReference type="NCBI Taxonomy" id="157652"/>
    <lineage>
        <taxon>Eukaryota</taxon>
        <taxon>Viridiplantae</taxon>
        <taxon>Streptophyta</taxon>
        <taxon>Embryophyta</taxon>
        <taxon>Tracheophyta</taxon>
        <taxon>Spermatophyta</taxon>
        <taxon>Magnoliopsida</taxon>
        <taxon>eudicotyledons</taxon>
        <taxon>Gunneridae</taxon>
        <taxon>Pentapetalae</taxon>
        <taxon>rosids</taxon>
        <taxon>fabids</taxon>
        <taxon>Fabales</taxon>
        <taxon>Fabaceae</taxon>
        <taxon>Papilionoideae</taxon>
        <taxon>50 kb inversion clade</taxon>
        <taxon>NPAAA clade</taxon>
        <taxon>indigoferoid/millettioid clade</taxon>
        <taxon>Phaseoleae</taxon>
        <taxon>Mucuna</taxon>
    </lineage>
</organism>
<evidence type="ECO:0000313" key="3">
    <source>
        <dbReference type="Proteomes" id="UP000257109"/>
    </source>
</evidence>
<keyword evidence="3" id="KW-1185">Reference proteome</keyword>
<name>A0A371EDI3_MUCPR</name>
<protein>
    <recommendedName>
        <fullName evidence="1">Reverse transcriptase Ty1/copia-type domain-containing protein</fullName>
    </recommendedName>
</protein>
<dbReference type="OrthoDB" id="1660489at2759"/>
<reference evidence="2" key="1">
    <citation type="submission" date="2018-05" db="EMBL/GenBank/DDBJ databases">
        <title>Draft genome of Mucuna pruriens seed.</title>
        <authorList>
            <person name="Nnadi N.E."/>
            <person name="Vos R."/>
            <person name="Hasami M.H."/>
            <person name="Devisetty U.K."/>
            <person name="Aguiy J.C."/>
        </authorList>
    </citation>
    <scope>NUCLEOTIDE SEQUENCE [LARGE SCALE GENOMIC DNA]</scope>
    <source>
        <strain evidence="2">JCA_2017</strain>
    </source>
</reference>
<dbReference type="AlphaFoldDB" id="A0A371EDI3"/>
<dbReference type="EMBL" id="QJKJ01014556">
    <property type="protein sequence ID" value="RDX64092.1"/>
    <property type="molecule type" value="Genomic_DNA"/>
</dbReference>
<dbReference type="Pfam" id="PF07727">
    <property type="entry name" value="RVT_2"/>
    <property type="match status" value="1"/>
</dbReference>
<dbReference type="CDD" id="cd09272">
    <property type="entry name" value="RNase_HI_RT_Ty1"/>
    <property type="match status" value="1"/>
</dbReference>
<feature type="non-terminal residue" evidence="2">
    <location>
        <position position="1"/>
    </location>
</feature>